<keyword evidence="6 8" id="KW-1133">Transmembrane helix</keyword>
<dbReference type="CDD" id="cd06550">
    <property type="entry name" value="TM_ABC_iron-siderophores_like"/>
    <property type="match status" value="1"/>
</dbReference>
<dbReference type="InterPro" id="IPR037294">
    <property type="entry name" value="ABC_BtuC-like"/>
</dbReference>
<evidence type="ECO:0000313" key="10">
    <source>
        <dbReference type="Proteomes" id="UP000552241"/>
    </source>
</evidence>
<feature type="transmembrane region" description="Helical" evidence="8">
    <location>
        <begin position="96"/>
        <end position="118"/>
    </location>
</feature>
<dbReference type="SUPFAM" id="SSF81345">
    <property type="entry name" value="ABC transporter involved in vitamin B12 uptake, BtuC"/>
    <property type="match status" value="1"/>
</dbReference>
<gene>
    <name evidence="9" type="ORF">HU137_01735</name>
</gene>
<evidence type="ECO:0000313" key="9">
    <source>
        <dbReference type="EMBL" id="MBA5628487.1"/>
    </source>
</evidence>
<comment type="similarity">
    <text evidence="2">Belongs to the binding-protein-dependent transport system permease family. FecCD subfamily.</text>
</comment>
<evidence type="ECO:0000256" key="5">
    <source>
        <dbReference type="ARBA" id="ARBA00022692"/>
    </source>
</evidence>
<sequence>MQNKLFLYLSSGILLLILLAIGSLYMGVYDFGGKSPLNVLQGILSNDPNISPSEKYVLWDVRMARIIMAILIGSILAVSGTVMQGMFKNPLATPDLIGITAGATLMAAITIVLGSYFREYLPEFLQLSLLSIAAFIGALVTTFAVYRISTTQGKTNVVIMLLSGVAISALGFAIVGFLIYLSKDEQLRDLTFWNLGSLGGATWTKNGILLAVLVLSYIVLINKGKALNAMMLGEKDAEHLGIPVERIKKQIVVLTALMVGACVAFSGTIGFVGLIVPYILRLIFKSNYQLVLPLSAVMGSILLLVADTFSRTIVAPSEIPIGVITAFLGAPVFIAILIRFKNSM</sequence>
<comment type="caution">
    <text evidence="9">The sequence shown here is derived from an EMBL/GenBank/DDBJ whole genome shotgun (WGS) entry which is preliminary data.</text>
</comment>
<evidence type="ECO:0000256" key="2">
    <source>
        <dbReference type="ARBA" id="ARBA00007935"/>
    </source>
</evidence>
<organism evidence="9 10">
    <name type="scientific">Moheibacter lacus</name>
    <dbReference type="NCBI Taxonomy" id="2745851"/>
    <lineage>
        <taxon>Bacteria</taxon>
        <taxon>Pseudomonadati</taxon>
        <taxon>Bacteroidota</taxon>
        <taxon>Flavobacteriia</taxon>
        <taxon>Flavobacteriales</taxon>
        <taxon>Weeksellaceae</taxon>
        <taxon>Moheibacter</taxon>
    </lineage>
</organism>
<dbReference type="Gene3D" id="1.10.3470.10">
    <property type="entry name" value="ABC transporter involved in vitamin B12 uptake, BtuC"/>
    <property type="match status" value="1"/>
</dbReference>
<dbReference type="GO" id="GO:0005886">
    <property type="term" value="C:plasma membrane"/>
    <property type="evidence" value="ECO:0007669"/>
    <property type="project" value="UniProtKB-SubCell"/>
</dbReference>
<keyword evidence="3" id="KW-0813">Transport</keyword>
<feature type="transmembrane region" description="Helical" evidence="8">
    <location>
        <begin position="63"/>
        <end position="84"/>
    </location>
</feature>
<feature type="transmembrane region" description="Helical" evidence="8">
    <location>
        <begin position="7"/>
        <end position="28"/>
    </location>
</feature>
<name>A0A838ZMY5_9FLAO</name>
<dbReference type="Pfam" id="PF01032">
    <property type="entry name" value="FecCD"/>
    <property type="match status" value="1"/>
</dbReference>
<feature type="transmembrane region" description="Helical" evidence="8">
    <location>
        <begin position="290"/>
        <end position="309"/>
    </location>
</feature>
<dbReference type="PANTHER" id="PTHR30472">
    <property type="entry name" value="FERRIC ENTEROBACTIN TRANSPORT SYSTEM PERMEASE PROTEIN"/>
    <property type="match status" value="1"/>
</dbReference>
<dbReference type="EMBL" id="JACDZE010000001">
    <property type="protein sequence ID" value="MBA5628487.1"/>
    <property type="molecule type" value="Genomic_DNA"/>
</dbReference>
<feature type="transmembrane region" description="Helical" evidence="8">
    <location>
        <begin position="201"/>
        <end position="221"/>
    </location>
</feature>
<keyword evidence="5 8" id="KW-0812">Transmembrane</keyword>
<evidence type="ECO:0000256" key="4">
    <source>
        <dbReference type="ARBA" id="ARBA00022475"/>
    </source>
</evidence>
<feature type="transmembrane region" description="Helical" evidence="8">
    <location>
        <begin position="321"/>
        <end position="340"/>
    </location>
</feature>
<evidence type="ECO:0000256" key="7">
    <source>
        <dbReference type="ARBA" id="ARBA00023136"/>
    </source>
</evidence>
<dbReference type="InterPro" id="IPR000522">
    <property type="entry name" value="ABC_transptr_permease_BtuC"/>
</dbReference>
<dbReference type="GO" id="GO:0022857">
    <property type="term" value="F:transmembrane transporter activity"/>
    <property type="evidence" value="ECO:0007669"/>
    <property type="project" value="InterPro"/>
</dbReference>
<dbReference type="Proteomes" id="UP000552241">
    <property type="component" value="Unassembled WGS sequence"/>
</dbReference>
<dbReference type="PANTHER" id="PTHR30472:SF25">
    <property type="entry name" value="ABC TRANSPORTER PERMEASE PROTEIN MJ0876-RELATED"/>
    <property type="match status" value="1"/>
</dbReference>
<proteinExistence type="inferred from homology"/>
<feature type="transmembrane region" description="Helical" evidence="8">
    <location>
        <begin position="124"/>
        <end position="146"/>
    </location>
</feature>
<keyword evidence="7 8" id="KW-0472">Membrane</keyword>
<dbReference type="RefSeq" id="WP_182042083.1">
    <property type="nucleotide sequence ID" value="NZ_JACDZE010000001.1"/>
</dbReference>
<evidence type="ECO:0000256" key="1">
    <source>
        <dbReference type="ARBA" id="ARBA00004651"/>
    </source>
</evidence>
<comment type="subcellular location">
    <subcellularLocation>
        <location evidence="1">Cell membrane</location>
        <topology evidence="1">Multi-pass membrane protein</topology>
    </subcellularLocation>
</comment>
<keyword evidence="10" id="KW-1185">Reference proteome</keyword>
<keyword evidence="4" id="KW-1003">Cell membrane</keyword>
<evidence type="ECO:0000256" key="8">
    <source>
        <dbReference type="SAM" id="Phobius"/>
    </source>
</evidence>
<dbReference type="AlphaFoldDB" id="A0A838ZMY5"/>
<feature type="transmembrane region" description="Helical" evidence="8">
    <location>
        <begin position="251"/>
        <end position="284"/>
    </location>
</feature>
<evidence type="ECO:0000256" key="3">
    <source>
        <dbReference type="ARBA" id="ARBA00022448"/>
    </source>
</evidence>
<reference evidence="9 10" key="1">
    <citation type="submission" date="2020-07" db="EMBL/GenBank/DDBJ databases">
        <title>Moheibacter lacus sp. nov., a member of the family Flavobacteriaceae isolated from freshwater lake sediment.</title>
        <authorList>
            <person name="Liu Y."/>
        </authorList>
    </citation>
    <scope>NUCLEOTIDE SEQUENCE [LARGE SCALE GENOMIC DNA]</scope>
    <source>
        <strain evidence="9 10">BDHS18</strain>
    </source>
</reference>
<accession>A0A838ZMY5</accession>
<protein>
    <submittedName>
        <fullName evidence="9">Iron ABC transporter permease</fullName>
    </submittedName>
</protein>
<feature type="transmembrane region" description="Helical" evidence="8">
    <location>
        <begin position="158"/>
        <end position="181"/>
    </location>
</feature>
<dbReference type="GO" id="GO:0033214">
    <property type="term" value="P:siderophore-iron import into cell"/>
    <property type="evidence" value="ECO:0007669"/>
    <property type="project" value="TreeGrafter"/>
</dbReference>
<evidence type="ECO:0000256" key="6">
    <source>
        <dbReference type="ARBA" id="ARBA00022989"/>
    </source>
</evidence>
<dbReference type="FunFam" id="1.10.3470.10:FF:000001">
    <property type="entry name" value="Vitamin B12 ABC transporter permease BtuC"/>
    <property type="match status" value="1"/>
</dbReference>